<evidence type="ECO:0000256" key="2">
    <source>
        <dbReference type="SAM" id="Phobius"/>
    </source>
</evidence>
<dbReference type="PANTHER" id="PTHR33219:SF14">
    <property type="entry name" value="PROTEIN COFACTOR ASSEMBLY OF COMPLEX C SUBUNIT B CCB3, CHLOROPLASTIC-RELATED"/>
    <property type="match status" value="1"/>
</dbReference>
<dbReference type="EMBL" id="JAPIVE010000004">
    <property type="protein sequence ID" value="MCX2525087.1"/>
    <property type="molecule type" value="Genomic_DNA"/>
</dbReference>
<evidence type="ECO:0000313" key="3">
    <source>
        <dbReference type="EMBL" id="MCX2525087.1"/>
    </source>
</evidence>
<evidence type="ECO:0000313" key="4">
    <source>
        <dbReference type="Proteomes" id="UP001165678"/>
    </source>
</evidence>
<accession>A0AA41ZHY0</accession>
<evidence type="ECO:0000256" key="1">
    <source>
        <dbReference type="ARBA" id="ARBA00010894"/>
    </source>
</evidence>
<dbReference type="RefSeq" id="WP_250938746.1">
    <property type="nucleotide sequence ID" value="NZ_JAMLJK010000002.1"/>
</dbReference>
<comment type="caution">
    <text evidence="3">The sequence shown here is derived from an EMBL/GenBank/DDBJ whole genome shotgun (WGS) entry which is preliminary data.</text>
</comment>
<keyword evidence="2" id="KW-0472">Membrane</keyword>
<dbReference type="AlphaFoldDB" id="A0AA41ZHY0"/>
<dbReference type="InterPro" id="IPR003425">
    <property type="entry name" value="CCB3/YggT"/>
</dbReference>
<proteinExistence type="inferred from homology"/>
<feature type="transmembrane region" description="Helical" evidence="2">
    <location>
        <begin position="12"/>
        <end position="30"/>
    </location>
</feature>
<protein>
    <submittedName>
        <fullName evidence="3">YggT family protein</fullName>
    </submittedName>
</protein>
<keyword evidence="2" id="KW-1133">Transmembrane helix</keyword>
<reference evidence="3" key="1">
    <citation type="submission" date="2022-11" db="EMBL/GenBank/DDBJ databases">
        <title>Larsenimonas rhizosphaerae sp. nov., isolated from a tidal mudflat.</title>
        <authorList>
            <person name="Lee S.D."/>
            <person name="Kim I.S."/>
        </authorList>
    </citation>
    <scope>NUCLEOTIDE SEQUENCE</scope>
    <source>
        <strain evidence="3">GH2-1</strain>
    </source>
</reference>
<keyword evidence="2" id="KW-0812">Transmembrane</keyword>
<dbReference type="Proteomes" id="UP001165678">
    <property type="component" value="Unassembled WGS sequence"/>
</dbReference>
<comment type="similarity">
    <text evidence="1">Belongs to the YggT family.</text>
</comment>
<dbReference type="GO" id="GO:0016020">
    <property type="term" value="C:membrane"/>
    <property type="evidence" value="ECO:0007669"/>
    <property type="project" value="InterPro"/>
</dbReference>
<dbReference type="PANTHER" id="PTHR33219">
    <property type="entry name" value="YLMG HOMOLOG PROTEIN 2, CHLOROPLASTIC"/>
    <property type="match status" value="1"/>
</dbReference>
<name>A0AA41ZHY0_9GAMM</name>
<organism evidence="3 4">
    <name type="scientific">Larsenimonas rhizosphaerae</name>
    <dbReference type="NCBI Taxonomy" id="2944682"/>
    <lineage>
        <taxon>Bacteria</taxon>
        <taxon>Pseudomonadati</taxon>
        <taxon>Pseudomonadota</taxon>
        <taxon>Gammaproteobacteria</taxon>
        <taxon>Oceanospirillales</taxon>
        <taxon>Halomonadaceae</taxon>
        <taxon>Larsenimonas</taxon>
    </lineage>
</organism>
<feature type="transmembrane region" description="Helical" evidence="2">
    <location>
        <begin position="68"/>
        <end position="89"/>
    </location>
</feature>
<gene>
    <name evidence="3" type="ORF">OQ287_12615</name>
</gene>
<dbReference type="Pfam" id="PF02325">
    <property type="entry name" value="CCB3_YggT"/>
    <property type="match status" value="2"/>
</dbReference>
<keyword evidence="4" id="KW-1185">Reference proteome</keyword>
<sequence>MGTTLGNTGLMLVNTLIGVYMFVLMLRFLLHFSKADYFNPISQGVVKATSPLVNPLQKIIRPIGGIDIATLVVGLIFKALGIILVLWIAGAGMPALPSLLIGALAGVLNAILKIYFFAMIILIILSWVAPQANHPGALLVFQITEPVMAPLRRVIPPLGPLDLSPIVLFLIINLLDSLVVNALARAAGYPVGALIGF</sequence>